<dbReference type="Proteomes" id="UP001152607">
    <property type="component" value="Unassembled WGS sequence"/>
</dbReference>
<proteinExistence type="predicted"/>
<dbReference type="OrthoDB" id="444631at2759"/>
<feature type="transmembrane region" description="Helical" evidence="1">
    <location>
        <begin position="140"/>
        <end position="162"/>
    </location>
</feature>
<feature type="transmembrane region" description="Helical" evidence="1">
    <location>
        <begin position="21"/>
        <end position="40"/>
    </location>
</feature>
<dbReference type="PANTHER" id="PTHR33048:SF92">
    <property type="entry name" value="INTEGRAL MEMBRANE PROTEIN"/>
    <property type="match status" value="1"/>
</dbReference>
<dbReference type="InterPro" id="IPR052337">
    <property type="entry name" value="SAT4-like"/>
</dbReference>
<feature type="transmembrane region" description="Helical" evidence="1">
    <location>
        <begin position="101"/>
        <end position="119"/>
    </location>
</feature>
<feature type="transmembrane region" description="Helical" evidence="1">
    <location>
        <begin position="52"/>
        <end position="73"/>
    </location>
</feature>
<dbReference type="AlphaFoldDB" id="A0A9W4XGG9"/>
<evidence type="ECO:0000313" key="3">
    <source>
        <dbReference type="Proteomes" id="UP001152607"/>
    </source>
</evidence>
<reference evidence="2" key="1">
    <citation type="submission" date="2023-01" db="EMBL/GenBank/DDBJ databases">
        <authorList>
            <person name="Van Ghelder C."/>
            <person name="Rancurel C."/>
        </authorList>
    </citation>
    <scope>NUCLEOTIDE SEQUENCE</scope>
    <source>
        <strain evidence="2">CNCM I-4278</strain>
    </source>
</reference>
<dbReference type="EMBL" id="CAOQHR010000002">
    <property type="protein sequence ID" value="CAI6326602.1"/>
    <property type="molecule type" value="Genomic_DNA"/>
</dbReference>
<organism evidence="2 3">
    <name type="scientific">Periconia digitata</name>
    <dbReference type="NCBI Taxonomy" id="1303443"/>
    <lineage>
        <taxon>Eukaryota</taxon>
        <taxon>Fungi</taxon>
        <taxon>Dikarya</taxon>
        <taxon>Ascomycota</taxon>
        <taxon>Pezizomycotina</taxon>
        <taxon>Dothideomycetes</taxon>
        <taxon>Pleosporomycetidae</taxon>
        <taxon>Pleosporales</taxon>
        <taxon>Massarineae</taxon>
        <taxon>Periconiaceae</taxon>
        <taxon>Periconia</taxon>
    </lineage>
</organism>
<dbReference type="PANTHER" id="PTHR33048">
    <property type="entry name" value="PTH11-LIKE INTEGRAL MEMBRANE PROTEIN (AFU_ORTHOLOGUE AFUA_5G11245)"/>
    <property type="match status" value="1"/>
</dbReference>
<accession>A0A9W4XGG9</accession>
<comment type="caution">
    <text evidence="2">The sequence shown here is derived from an EMBL/GenBank/DDBJ whole genome shotgun (WGS) entry which is preliminary data.</text>
</comment>
<feature type="transmembrane region" description="Helical" evidence="1">
    <location>
        <begin position="189"/>
        <end position="208"/>
    </location>
</feature>
<gene>
    <name evidence="2" type="ORF">PDIGIT_LOCUS3843</name>
</gene>
<keyword evidence="1" id="KW-1133">Transmembrane helix</keyword>
<evidence type="ECO:0000313" key="2">
    <source>
        <dbReference type="EMBL" id="CAI6326602.1"/>
    </source>
</evidence>
<protein>
    <submittedName>
        <fullName evidence="2">Uncharacterized protein</fullName>
    </submittedName>
</protein>
<keyword evidence="1" id="KW-0812">Transmembrane</keyword>
<keyword evidence="3" id="KW-1185">Reference proteome</keyword>
<evidence type="ECO:0000256" key="1">
    <source>
        <dbReference type="SAM" id="Phobius"/>
    </source>
</evidence>
<keyword evidence="1" id="KW-0472">Membrane</keyword>
<feature type="transmembrane region" description="Helical" evidence="1">
    <location>
        <begin position="220"/>
        <end position="242"/>
    </location>
</feature>
<sequence length="298" mass="33796">MSTSVPSTRSPPMVSAGDLKIAMWTLSTISTLFLCSRFIVRIRSKGRLMFKDYSLVLALPMLFVALGLLHNIVDALYQLEGSVLDPTHQTEFRASGDPQRLTTVIELLWIVIYCVKLCFLTQFKLYRPPYAYVNANLTKFYWATTMICTGALVWTILVPVILCPNPVISFPVFLIRLAKLPRPQALIDGGFKTLSLFAMIVAAMRLSYQYDTETKRINYIAVIFWLVIEANVALIMASITSYRSLLVDHLKKTGRINKVRLSHELESNHSRQAPRWRALTRAEMPRPMPSLSLHSNAV</sequence>
<name>A0A9W4XGG9_9PLEO</name>